<keyword evidence="1" id="KW-0175">Coiled coil</keyword>
<feature type="region of interest" description="Disordered" evidence="2">
    <location>
        <begin position="109"/>
        <end position="133"/>
    </location>
</feature>
<dbReference type="InterPro" id="IPR027417">
    <property type="entry name" value="P-loop_NTPase"/>
</dbReference>
<dbReference type="SUPFAM" id="SSF52540">
    <property type="entry name" value="P-loop containing nucleoside triphosphate hydrolases"/>
    <property type="match status" value="2"/>
</dbReference>
<comment type="caution">
    <text evidence="4">The sequence shown here is derived from an EMBL/GenBank/DDBJ whole genome shotgun (WGS) entry which is preliminary data.</text>
</comment>
<evidence type="ECO:0000256" key="1">
    <source>
        <dbReference type="SAM" id="Coils"/>
    </source>
</evidence>
<proteinExistence type="predicted"/>
<accession>A0AAV9PJZ9</accession>
<evidence type="ECO:0000259" key="3">
    <source>
        <dbReference type="Pfam" id="PF24564"/>
    </source>
</evidence>
<dbReference type="RefSeq" id="XP_064661368.1">
    <property type="nucleotide sequence ID" value="XM_064800029.1"/>
</dbReference>
<keyword evidence="5" id="KW-1185">Reference proteome</keyword>
<sequence>MPPLSGTNHEGMADNFERQNTTQHTNFEPRHGGSSDGLGGLPTFGEVTHRQGLRTFPDSSNQRGNGVLPVAPMQPGFTTMIDPAISGGKKRDRDSLFVPADYDEAQGNKRLRLNGPNTATTLTPPTLDKKGKVLPYDPKSEGRPQYAMFHQDFPKTERLASALCNAFLTKFTNAQSHGFSNDRIERICEGMKRRWIRPQERYPTVKPVALLGPAGVGKSSAINSLLHERDAAYENGSAGRGTNLVHQFSAPPADQVARYCVAAVYMTMKELSTFVQDHCDNIFAYLEKQHDDDDEDIDAFQAAYATAIADFRVILCHHPQFENDANTHDYFAARASQQERARDWLIHELDAVKKSRTINGTEYHPAHNVKELAAALRQVSRVATNADSRPHPWPIIKLVGIHTENALLDVGIVLADTPGVDDKNQTVVGATKNYLKIAGHVIVVEEFSRVNTKQTLNANLKEALQRVEPHNICLVITGIDKLGDMGETEREELADDDKEQIKQAEEAVELLNTQVSAAQSTAELLHLQQKMALAENKVTQAVIAVRTRAAARELRDRLRKIERSTEAPDLSIFFVANKDYRMHLTGYDPKKPPIHDVQATGIPALRQRLYEVPSRGKSDVLRRICTSRLPKIFKGINGILTKSPLEGKEAVRRKLDVLLEERVEIVDVLVSDLKQSFEDGILALMRADMKRAQGSAAALAGGWSHYKAMTFVAFCRRGGHWRTVKGTPMISWNELIQRIYTGKIDGAFDEFEKNLHFIEANLGSRVEAMFGKLKTVLEDHEDFQGRQGDLEYFEYIKHVCDDVMADIGGWFENMRRQFGAIRNAFVEDLPDSYSAQSMKPTYDQCLLISRHNSEPVMGPRGGKKSGAHPARTEVVRQKLTGSGNEPSVFSDIVLLAKHDFNAKIDAWKAETFTTAFEAAAEDICNEFEQRFDVPEEDVEEEHPETVEYLKKAVKDALTEINGPLKAYVDSWDRYEKYGY</sequence>
<protein>
    <recommendedName>
        <fullName evidence="3">DUF7605 domain-containing protein</fullName>
    </recommendedName>
</protein>
<feature type="region of interest" description="Disordered" evidence="2">
    <location>
        <begin position="53"/>
        <end position="75"/>
    </location>
</feature>
<dbReference type="Pfam" id="PF24564">
    <property type="entry name" value="DUF7605"/>
    <property type="match status" value="1"/>
</dbReference>
<dbReference type="PANTHER" id="PTHR36681:SF3">
    <property type="entry name" value="NUCLEAR GTPASE, GERMINAL CENTER-ASSOCIATED, TANDEM DUPLICATE 3"/>
    <property type="match status" value="1"/>
</dbReference>
<evidence type="ECO:0000313" key="4">
    <source>
        <dbReference type="EMBL" id="KAK5172650.1"/>
    </source>
</evidence>
<evidence type="ECO:0000313" key="5">
    <source>
        <dbReference type="Proteomes" id="UP001337655"/>
    </source>
</evidence>
<feature type="coiled-coil region" evidence="1">
    <location>
        <begin position="494"/>
        <end position="564"/>
    </location>
</feature>
<dbReference type="InterPro" id="IPR056024">
    <property type="entry name" value="DUF7605"/>
</dbReference>
<dbReference type="AlphaFoldDB" id="A0AAV9PJZ9"/>
<reference evidence="4 5" key="1">
    <citation type="submission" date="2023-08" db="EMBL/GenBank/DDBJ databases">
        <title>Black Yeasts Isolated from many extreme environments.</title>
        <authorList>
            <person name="Coleine C."/>
            <person name="Stajich J.E."/>
            <person name="Selbmann L."/>
        </authorList>
    </citation>
    <scope>NUCLEOTIDE SEQUENCE [LARGE SCALE GENOMIC DNA]</scope>
    <source>
        <strain evidence="4 5">CCFEE 5935</strain>
    </source>
</reference>
<name>A0AAV9PJZ9_9PEZI</name>
<gene>
    <name evidence="4" type="ORF">LTR77_002770</name>
</gene>
<organism evidence="4 5">
    <name type="scientific">Saxophila tyrrhenica</name>
    <dbReference type="NCBI Taxonomy" id="1690608"/>
    <lineage>
        <taxon>Eukaryota</taxon>
        <taxon>Fungi</taxon>
        <taxon>Dikarya</taxon>
        <taxon>Ascomycota</taxon>
        <taxon>Pezizomycotina</taxon>
        <taxon>Dothideomycetes</taxon>
        <taxon>Dothideomycetidae</taxon>
        <taxon>Mycosphaerellales</taxon>
        <taxon>Extremaceae</taxon>
        <taxon>Saxophila</taxon>
    </lineage>
</organism>
<dbReference type="EMBL" id="JAVRRT010000004">
    <property type="protein sequence ID" value="KAK5172650.1"/>
    <property type="molecule type" value="Genomic_DNA"/>
</dbReference>
<feature type="domain" description="DUF7605" evidence="3">
    <location>
        <begin position="693"/>
        <end position="850"/>
    </location>
</feature>
<dbReference type="Proteomes" id="UP001337655">
    <property type="component" value="Unassembled WGS sequence"/>
</dbReference>
<evidence type="ECO:0000256" key="2">
    <source>
        <dbReference type="SAM" id="MobiDB-lite"/>
    </source>
</evidence>
<dbReference type="PANTHER" id="PTHR36681">
    <property type="entry name" value="NUCLEAR GTPASE, GERMINAL CENTER-ASSOCIATED, TANDEM DUPLICATE 3"/>
    <property type="match status" value="1"/>
</dbReference>
<dbReference type="GeneID" id="89924117"/>
<dbReference type="Gene3D" id="3.40.50.300">
    <property type="entry name" value="P-loop containing nucleotide triphosphate hydrolases"/>
    <property type="match status" value="1"/>
</dbReference>
<feature type="compositionally biased region" description="Low complexity" evidence="2">
    <location>
        <begin position="113"/>
        <end position="126"/>
    </location>
</feature>